<organism evidence="1 2">
    <name type="scientific">Peronosclerospora sorghi</name>
    <dbReference type="NCBI Taxonomy" id="230839"/>
    <lineage>
        <taxon>Eukaryota</taxon>
        <taxon>Sar</taxon>
        <taxon>Stramenopiles</taxon>
        <taxon>Oomycota</taxon>
        <taxon>Peronosporomycetes</taxon>
        <taxon>Peronosporales</taxon>
        <taxon>Peronosporaceae</taxon>
        <taxon>Peronosclerospora</taxon>
    </lineage>
</organism>
<name>A0ACC0W6N4_9STRA</name>
<evidence type="ECO:0000313" key="1">
    <source>
        <dbReference type="EMBL" id="KAI9914295.1"/>
    </source>
</evidence>
<reference evidence="1 2" key="1">
    <citation type="journal article" date="2022" name="bioRxiv">
        <title>The genome of the oomycete Peronosclerospora sorghi, a cosmopolitan pathogen of maize and sorghum, is inflated with dispersed pseudogenes.</title>
        <authorList>
            <person name="Fletcher K."/>
            <person name="Martin F."/>
            <person name="Isakeit T."/>
            <person name="Cavanaugh K."/>
            <person name="Magill C."/>
            <person name="Michelmore R."/>
        </authorList>
    </citation>
    <scope>NUCLEOTIDE SEQUENCE [LARGE SCALE GENOMIC DNA]</scope>
    <source>
        <strain evidence="1">P6</strain>
    </source>
</reference>
<proteinExistence type="predicted"/>
<gene>
    <name evidence="1" type="ORF">PsorP6_008315</name>
</gene>
<dbReference type="Proteomes" id="UP001163321">
    <property type="component" value="Chromosome 3"/>
</dbReference>
<accession>A0ACC0W6N4</accession>
<sequence>MKQHYLLFVLNIVNAVTWNEDIILSETFGGSSRGVAFSDIELVKLGQKATSLAISAKNRIMGVNFRVETSADIMFTHGGSRGTDYTLPLADGEYVNSMEIHWEHSKWKWMIYYLEFSTNQGSTIAAGTKTKYNATAVAPEGFQLGGFFGRSEGEIYQLGAIWIRNNGTAKALTDIMGSDWYGNRIRNWIGPTIGVAADSACYRRKVNFGSSRSCPLGYNSNGHNCLAQCPLSYPVSCFNECIPLNDDCVGEVLNKAISVAYTAFNLVTAEIFGLIFSSYHKAKKGFLCAANIVSVIKALLYYLSFVRTTVPKGTTEQILALAYQSDIVLFSLPIAVADCLGKKYSKNVIIANVVYVVVENIVKQAIINGDEILSSANNVLALLKNTSVLTSTDDSTVEKLQDLLDLNTTCGYQLKNVTNYIVASITDIREKNPKISTNDLRVIISKSPLVLKDIPIATNNCMRELMANKTLKTAFETRNLIRRTLGVIVDQLIETNHTDYGQSVAKDDYTLEATNLALVVLGGMDPTGIAWMLSQFIQPTCGPTSYVGEIDDGTLYDALGLTTKDEVFKGTYGTWKKKGDGMANIIFESTVTKDITIGLHSGAEVYDKVVVPAGGVVKWTEKILRLQDKPLYLDPWRVSMLGIPLTAGGSLVLWVSRSSEGGHLSMHVRINAS</sequence>
<evidence type="ECO:0000313" key="2">
    <source>
        <dbReference type="Proteomes" id="UP001163321"/>
    </source>
</evidence>
<dbReference type="EMBL" id="CM047582">
    <property type="protein sequence ID" value="KAI9914295.1"/>
    <property type="molecule type" value="Genomic_DNA"/>
</dbReference>
<keyword evidence="2" id="KW-1185">Reference proteome</keyword>
<comment type="caution">
    <text evidence="1">The sequence shown here is derived from an EMBL/GenBank/DDBJ whole genome shotgun (WGS) entry which is preliminary data.</text>
</comment>
<protein>
    <submittedName>
        <fullName evidence="1">Uncharacterized protein</fullName>
    </submittedName>
</protein>